<evidence type="ECO:0008006" key="5">
    <source>
        <dbReference type="Google" id="ProtNLM"/>
    </source>
</evidence>
<gene>
    <name evidence="3" type="ORF">PbB2_00792</name>
</gene>
<keyword evidence="2" id="KW-0732">Signal</keyword>
<evidence type="ECO:0000313" key="3">
    <source>
        <dbReference type="EMBL" id="GBF57132.1"/>
    </source>
</evidence>
<reference evidence="3 4" key="1">
    <citation type="journal article" date="2018" name="Genome Announc.">
        <title>Draft Genome Sequence of "Candidatus Phycosocius bacilliformis," an Alphaproteobacterial Ectosymbiont of the Hydrocarbon-Producing Green Alga Botryococcus braunii.</title>
        <authorList>
            <person name="Tanabe Y."/>
            <person name="Yamaguchi H."/>
            <person name="Watanabe M.M."/>
        </authorList>
    </citation>
    <scope>NUCLEOTIDE SEQUENCE [LARGE SCALE GENOMIC DNA]</scope>
    <source>
        <strain evidence="3 4">BOTRYCO-2</strain>
    </source>
</reference>
<feature type="compositionally biased region" description="Basic residues" evidence="1">
    <location>
        <begin position="312"/>
        <end position="321"/>
    </location>
</feature>
<evidence type="ECO:0000256" key="2">
    <source>
        <dbReference type="SAM" id="SignalP"/>
    </source>
</evidence>
<name>A0A2P2E7T4_9PROT</name>
<accession>A0A2P2E7T4</accession>
<dbReference type="OrthoDB" id="9866078at2"/>
<dbReference type="AlphaFoldDB" id="A0A2P2E7T4"/>
<feature type="chain" id="PRO_5015164925" description="Secreted protein" evidence="2">
    <location>
        <begin position="32"/>
        <end position="321"/>
    </location>
</feature>
<comment type="caution">
    <text evidence="3">The sequence shown here is derived from an EMBL/GenBank/DDBJ whole genome shotgun (WGS) entry which is preliminary data.</text>
</comment>
<evidence type="ECO:0000256" key="1">
    <source>
        <dbReference type="SAM" id="MobiDB-lite"/>
    </source>
</evidence>
<keyword evidence="4" id="KW-1185">Reference proteome</keyword>
<sequence length="321" mass="34108">MMKKLHSGFVISSALCLGAMGLSLPATHAFAQSPGALATSPYLPQIGPDKAVSGAPVTASIGPNQPLPKAVALQTDAGSHRLPVPIVVFQGRPASPITLPAAADIIPLHAIPSPAEISQLQNASSAPVPLPLAQTVTAPQKEASPKPPSAFRRIWRDTRKSVVHDVPEALADALPWVDRPRKDEPLDDVLARVSSDLARASAHDPEWVGPAETELRQLSKRLSTLAEPTPISMTPETARQPVSAPVEVRPFRPRPIWPGASGRPEPQSRPVAVATGTEVQPGPQAQGRRLPPPTDWVEDEPAAEKSPSPRVVPKRPRRPSR</sequence>
<evidence type="ECO:0000313" key="4">
    <source>
        <dbReference type="Proteomes" id="UP000245086"/>
    </source>
</evidence>
<dbReference type="Proteomes" id="UP000245086">
    <property type="component" value="Unassembled WGS sequence"/>
</dbReference>
<dbReference type="RefSeq" id="WP_133245706.1">
    <property type="nucleotide sequence ID" value="NZ_BFBR01000002.1"/>
</dbReference>
<feature type="signal peptide" evidence="2">
    <location>
        <begin position="1"/>
        <end position="31"/>
    </location>
</feature>
<proteinExistence type="predicted"/>
<feature type="region of interest" description="Disordered" evidence="1">
    <location>
        <begin position="226"/>
        <end position="321"/>
    </location>
</feature>
<dbReference type="EMBL" id="BFBR01000002">
    <property type="protein sequence ID" value="GBF57132.1"/>
    <property type="molecule type" value="Genomic_DNA"/>
</dbReference>
<organism evidence="3 4">
    <name type="scientific">Candidatus Phycosocius bacilliformis</name>
    <dbReference type="NCBI Taxonomy" id="1445552"/>
    <lineage>
        <taxon>Bacteria</taxon>
        <taxon>Pseudomonadati</taxon>
        <taxon>Pseudomonadota</taxon>
        <taxon>Alphaproteobacteria</taxon>
        <taxon>Caulobacterales</taxon>
        <taxon>Caulobacterales incertae sedis</taxon>
        <taxon>Candidatus Phycosocius</taxon>
    </lineage>
</organism>
<protein>
    <recommendedName>
        <fullName evidence="5">Secreted protein</fullName>
    </recommendedName>
</protein>